<dbReference type="FunFam" id="1.10.540.10:FF:000006">
    <property type="entry name" value="Acyl-coenzyme A oxidase"/>
    <property type="match status" value="1"/>
</dbReference>
<feature type="active site" description="Proton acceptor" evidence="14">
    <location>
        <position position="425"/>
    </location>
</feature>
<dbReference type="GO" id="GO:0055088">
    <property type="term" value="P:lipid homeostasis"/>
    <property type="evidence" value="ECO:0007669"/>
    <property type="project" value="TreeGrafter"/>
</dbReference>
<evidence type="ECO:0000256" key="4">
    <source>
        <dbReference type="ARBA" id="ARBA00006288"/>
    </source>
</evidence>
<keyword evidence="12" id="KW-0576">Peroxisome</keyword>
<evidence type="ECO:0000256" key="12">
    <source>
        <dbReference type="ARBA" id="ARBA00023140"/>
    </source>
</evidence>
<dbReference type="FunFam" id="2.40.110.10:FF:000003">
    <property type="entry name" value="Acyl-coenzyme A oxidase"/>
    <property type="match status" value="1"/>
</dbReference>
<dbReference type="EnsemblMetazoa" id="XM_003387413.3">
    <property type="protein sequence ID" value="XP_003387461.1"/>
    <property type="gene ID" value="LOC100641682"/>
</dbReference>
<evidence type="ECO:0000256" key="13">
    <source>
        <dbReference type="PIRNR" id="PIRNR000168"/>
    </source>
</evidence>
<dbReference type="GO" id="GO:0005504">
    <property type="term" value="F:fatty acid binding"/>
    <property type="evidence" value="ECO:0007669"/>
    <property type="project" value="TreeGrafter"/>
</dbReference>
<dbReference type="GO" id="GO:0033540">
    <property type="term" value="P:fatty acid beta-oxidation using acyl-CoA oxidase"/>
    <property type="evidence" value="ECO:0007669"/>
    <property type="project" value="TreeGrafter"/>
</dbReference>
<dbReference type="InterPro" id="IPR037069">
    <property type="entry name" value="AcylCoA_DH/ox_N_sf"/>
</dbReference>
<dbReference type="PANTHER" id="PTHR10909:SF250">
    <property type="entry name" value="PEROXISOMAL ACYL-COENZYME A OXIDASE 1"/>
    <property type="match status" value="1"/>
</dbReference>
<comment type="pathway">
    <text evidence="3">Lipid metabolism; peroxisomal fatty acid beta-oxidation.</text>
</comment>
<dbReference type="STRING" id="400682.A0A1X7ULX4"/>
<keyword evidence="8" id="KW-0276">Fatty acid metabolism</keyword>
<dbReference type="PIRSF" id="PIRSF000168">
    <property type="entry name" value="Acyl-CoA_oxidase"/>
    <property type="match status" value="1"/>
</dbReference>
<dbReference type="GO" id="GO:0003997">
    <property type="term" value="F:acyl-CoA oxidase activity"/>
    <property type="evidence" value="ECO:0007669"/>
    <property type="project" value="InterPro"/>
</dbReference>
<evidence type="ECO:0000256" key="6">
    <source>
        <dbReference type="ARBA" id="ARBA00022741"/>
    </source>
</evidence>
<dbReference type="EnsemblMetazoa" id="Aqu2.1.28651_001">
    <property type="protein sequence ID" value="Aqu2.1.28651_001"/>
    <property type="gene ID" value="Aqu2.1.28651"/>
</dbReference>
<dbReference type="eggNOG" id="KOG0136">
    <property type="taxonomic scope" value="Eukaryota"/>
</dbReference>
<dbReference type="Gene3D" id="1.20.140.10">
    <property type="entry name" value="Butyryl-CoA Dehydrogenase, subunit A, domain 3"/>
    <property type="match status" value="2"/>
</dbReference>
<dbReference type="KEGG" id="aqu:100641682"/>
<dbReference type="InterPro" id="IPR036250">
    <property type="entry name" value="AcylCo_DH-like_C"/>
</dbReference>
<dbReference type="InterPro" id="IPR029320">
    <property type="entry name" value="Acyl-CoA_ox_N"/>
</dbReference>
<evidence type="ECO:0000313" key="21">
    <source>
        <dbReference type="Proteomes" id="UP000007879"/>
    </source>
</evidence>
<dbReference type="InterPro" id="IPR012258">
    <property type="entry name" value="Acyl-CoA_oxidase"/>
</dbReference>
<evidence type="ECO:0000256" key="5">
    <source>
        <dbReference type="ARBA" id="ARBA00022630"/>
    </source>
</evidence>
<dbReference type="PANTHER" id="PTHR10909">
    <property type="entry name" value="ELECTRON TRANSPORT OXIDOREDUCTASE"/>
    <property type="match status" value="1"/>
</dbReference>
<keyword evidence="21" id="KW-1185">Reference proteome</keyword>
<proteinExistence type="inferred from homology"/>
<name>A0A1X7ULX4_AMPQE</name>
<evidence type="ECO:0000256" key="15">
    <source>
        <dbReference type="PIRSR" id="PIRSR000168-2"/>
    </source>
</evidence>
<keyword evidence="7 13" id="KW-0274">FAD</keyword>
<dbReference type="AlphaFoldDB" id="A0A1X7ULX4"/>
<dbReference type="OMA" id="NHGVHCF"/>
<evidence type="ECO:0000256" key="9">
    <source>
        <dbReference type="ARBA" id="ARBA00022840"/>
    </source>
</evidence>
<dbReference type="InterPro" id="IPR055060">
    <property type="entry name" value="ACOX_C_alpha1"/>
</dbReference>
<feature type="domain" description="Acyl-CoA oxidase C-terminal" evidence="16">
    <location>
        <begin position="479"/>
        <end position="660"/>
    </location>
</feature>
<reference evidence="20" key="2">
    <citation type="submission" date="2017-05" db="UniProtKB">
        <authorList>
            <consortium name="EnsemblMetazoa"/>
        </authorList>
    </citation>
    <scope>IDENTIFICATION</scope>
</reference>
<protein>
    <recommendedName>
        <fullName evidence="13">Acyl-coenzyme A oxidase</fullName>
    </recommendedName>
</protein>
<comment type="subcellular location">
    <subcellularLocation>
        <location evidence="2">Peroxisome</location>
    </subcellularLocation>
</comment>
<keyword evidence="9" id="KW-0067">ATP-binding</keyword>
<dbReference type="Gene3D" id="1.10.540.10">
    <property type="entry name" value="Acyl-CoA dehydrogenase/oxidase, N-terminal domain"/>
    <property type="match status" value="1"/>
</dbReference>
<gene>
    <name evidence="20" type="primary">100641682</name>
</gene>
<evidence type="ECO:0000256" key="2">
    <source>
        <dbReference type="ARBA" id="ARBA00004275"/>
    </source>
</evidence>
<sequence length="666" mass="75475">MATARSAVPELRVERERSRLDLEQLTNFLDGGEMFTERRRELVKLVVEDPVYKRDDKYFLSREEAFESSMRKSIHYIEALKSGKIKGRPDAYFYRTAINDDLPTVLHDSMFLPTIEGQCTEEQKEKWLKLASNYSIIGAYAQTELGHGTFIRGLETTATYDPLTEEFVLNSPTLTSMKWWPGTLGHTATHAVVVARLITKGKDEGIHLFIVQLRSLEDHRPLPGIKIGDIGPKFGYFGMDNGFLHMTNVRIPRDQMLMKYAQVSRDGTYSKPPTDKITYGTMVFVRAGIVVQSASILARAVTIAIRYSVVRRQTQNRPGEPETQVLDYQTQQFKLFPLLASAYAMKFASQYMLKLYVGITGEIAEGNLESLPELHATSAGLKALCSEISSNGVELCRLCCGGHGYSAASGLPQLYVDYSPAQTYEGENTVMLLQTARYLLKISRQKVPQAQLPNNVAYLGVDYPKYKESPVLTPKQFNDPHILLEAYRQRVIRLVAVALRRYMNGIDSGLDAVAAWNNSSVDWTVAARAHCHYLVLKAFQSSIDTAEMCEANLSIMRVLCCLFGLFGIMQYSGEFCLDGYMNSDQIEMAKNQLYSLLKEVRYEAVPLVDAFDIHDDILNSCLGRYDGDVYRHLYQWALRAPRNKKEVHDTYEKYLRPLLKKTKSKL</sequence>
<dbReference type="InterPro" id="IPR006091">
    <property type="entry name" value="Acyl-CoA_Oxase/DH_mid-dom"/>
</dbReference>
<dbReference type="InterPro" id="IPR002655">
    <property type="entry name" value="Acyl-CoA_oxidase_C"/>
</dbReference>
<dbReference type="InterPro" id="IPR009100">
    <property type="entry name" value="AcylCoA_DH/oxidase_NM_dom_sf"/>
</dbReference>
<feature type="domain" description="Acyl-coenzyme A oxidase N-terminal" evidence="18">
    <location>
        <begin position="22"/>
        <end position="137"/>
    </location>
</feature>
<reference evidence="21" key="1">
    <citation type="journal article" date="2010" name="Nature">
        <title>The Amphimedon queenslandica genome and the evolution of animal complexity.</title>
        <authorList>
            <person name="Srivastava M."/>
            <person name="Simakov O."/>
            <person name="Chapman J."/>
            <person name="Fahey B."/>
            <person name="Gauthier M.E."/>
            <person name="Mitros T."/>
            <person name="Richards G.S."/>
            <person name="Conaco C."/>
            <person name="Dacre M."/>
            <person name="Hellsten U."/>
            <person name="Larroux C."/>
            <person name="Putnam N.H."/>
            <person name="Stanke M."/>
            <person name="Adamska M."/>
            <person name="Darling A."/>
            <person name="Degnan S.M."/>
            <person name="Oakley T.H."/>
            <person name="Plachetzki D.C."/>
            <person name="Zhai Y."/>
            <person name="Adamski M."/>
            <person name="Calcino A."/>
            <person name="Cummins S.F."/>
            <person name="Goodstein D.M."/>
            <person name="Harris C."/>
            <person name="Jackson D.J."/>
            <person name="Leys S.P."/>
            <person name="Shu S."/>
            <person name="Woodcroft B.J."/>
            <person name="Vervoort M."/>
            <person name="Kosik K.S."/>
            <person name="Manning G."/>
            <person name="Degnan B.M."/>
            <person name="Rokhsar D.S."/>
        </authorList>
    </citation>
    <scope>NUCLEOTIDE SEQUENCE [LARGE SCALE GENOMIC DNA]</scope>
</reference>
<evidence type="ECO:0000313" key="20">
    <source>
        <dbReference type="EnsemblMetazoa" id="Aqu2.1.28651_001"/>
    </source>
</evidence>
<dbReference type="InParanoid" id="A0A1X7ULX4"/>
<feature type="domain" description="Acyl-CoA oxidase C-alpha1" evidence="19">
    <location>
        <begin position="279"/>
        <end position="440"/>
    </location>
</feature>
<dbReference type="SUPFAM" id="SSF56645">
    <property type="entry name" value="Acyl-CoA dehydrogenase NM domain-like"/>
    <property type="match status" value="1"/>
</dbReference>
<feature type="binding site" evidence="15">
    <location>
        <position position="182"/>
    </location>
    <ligand>
        <name>FAD</name>
        <dbReference type="ChEBI" id="CHEBI:57692"/>
    </ligand>
</feature>
<evidence type="ECO:0000256" key="14">
    <source>
        <dbReference type="PIRSR" id="PIRSR000168-1"/>
    </source>
</evidence>
<dbReference type="SUPFAM" id="SSF47203">
    <property type="entry name" value="Acyl-CoA dehydrogenase C-terminal domain-like"/>
    <property type="match status" value="2"/>
</dbReference>
<evidence type="ECO:0000256" key="10">
    <source>
        <dbReference type="ARBA" id="ARBA00023002"/>
    </source>
</evidence>
<dbReference type="OrthoDB" id="538336at2759"/>
<dbReference type="FunFam" id="1.20.140.10:FF:000005">
    <property type="entry name" value="Acyl-coenzyme A oxidase"/>
    <property type="match status" value="1"/>
</dbReference>
<feature type="binding site" evidence="15">
    <location>
        <position position="143"/>
    </location>
    <ligand>
        <name>FAD</name>
        <dbReference type="ChEBI" id="CHEBI:57692"/>
    </ligand>
</feature>
<evidence type="ECO:0000256" key="7">
    <source>
        <dbReference type="ARBA" id="ARBA00022827"/>
    </source>
</evidence>
<evidence type="ECO:0000256" key="3">
    <source>
        <dbReference type="ARBA" id="ARBA00004846"/>
    </source>
</evidence>
<keyword evidence="6" id="KW-0547">Nucleotide-binding</keyword>
<dbReference type="Gene3D" id="2.40.110.10">
    <property type="entry name" value="Butyryl-CoA Dehydrogenase, subunit A, domain 2"/>
    <property type="match status" value="1"/>
</dbReference>
<organism evidence="20">
    <name type="scientific">Amphimedon queenslandica</name>
    <name type="common">Sponge</name>
    <dbReference type="NCBI Taxonomy" id="400682"/>
    <lineage>
        <taxon>Eukaryota</taxon>
        <taxon>Metazoa</taxon>
        <taxon>Porifera</taxon>
        <taxon>Demospongiae</taxon>
        <taxon>Heteroscleromorpha</taxon>
        <taxon>Haplosclerida</taxon>
        <taxon>Niphatidae</taxon>
        <taxon>Amphimedon</taxon>
    </lineage>
</organism>
<dbReference type="GO" id="GO:0005524">
    <property type="term" value="F:ATP binding"/>
    <property type="evidence" value="ECO:0007669"/>
    <property type="project" value="UniProtKB-KW"/>
</dbReference>
<comment type="cofactor">
    <cofactor evidence="1">
        <name>FAD</name>
        <dbReference type="ChEBI" id="CHEBI:57692"/>
    </cofactor>
</comment>
<evidence type="ECO:0000256" key="11">
    <source>
        <dbReference type="ARBA" id="ARBA00023098"/>
    </source>
</evidence>
<keyword evidence="5 13" id="KW-0285">Flavoprotein</keyword>
<dbReference type="Pfam" id="PF02770">
    <property type="entry name" value="Acyl-CoA_dh_M"/>
    <property type="match status" value="1"/>
</dbReference>
<comment type="similarity">
    <text evidence="4 13">Belongs to the acyl-CoA oxidase family.</text>
</comment>
<dbReference type="Pfam" id="PF14749">
    <property type="entry name" value="Acyl-CoA_ox_N"/>
    <property type="match status" value="1"/>
</dbReference>
<keyword evidence="10" id="KW-0560">Oxidoreductase</keyword>
<keyword evidence="11" id="KW-0443">Lipid metabolism</keyword>
<dbReference type="Pfam" id="PF22924">
    <property type="entry name" value="ACOX_C_alpha1"/>
    <property type="match status" value="1"/>
</dbReference>
<feature type="domain" description="Acyl-CoA oxidase/dehydrogenase middle" evidence="17">
    <location>
        <begin position="139"/>
        <end position="249"/>
    </location>
</feature>
<evidence type="ECO:0000259" key="17">
    <source>
        <dbReference type="Pfam" id="PF02770"/>
    </source>
</evidence>
<dbReference type="GO" id="GO:0071949">
    <property type="term" value="F:FAD binding"/>
    <property type="evidence" value="ECO:0007669"/>
    <property type="project" value="InterPro"/>
</dbReference>
<evidence type="ECO:0000256" key="1">
    <source>
        <dbReference type="ARBA" id="ARBA00001974"/>
    </source>
</evidence>
<evidence type="ECO:0000259" key="18">
    <source>
        <dbReference type="Pfam" id="PF14749"/>
    </source>
</evidence>
<dbReference type="Pfam" id="PF01756">
    <property type="entry name" value="ACOX"/>
    <property type="match status" value="1"/>
</dbReference>
<evidence type="ECO:0000259" key="16">
    <source>
        <dbReference type="Pfam" id="PF01756"/>
    </source>
</evidence>
<accession>A0A1X7ULX4</accession>
<dbReference type="InterPro" id="IPR046373">
    <property type="entry name" value="Acyl-CoA_Oxase/DH_mid-dom_sf"/>
</dbReference>
<evidence type="ECO:0000259" key="19">
    <source>
        <dbReference type="Pfam" id="PF22924"/>
    </source>
</evidence>
<dbReference type="Proteomes" id="UP000007879">
    <property type="component" value="Unassembled WGS sequence"/>
</dbReference>
<evidence type="ECO:0000256" key="8">
    <source>
        <dbReference type="ARBA" id="ARBA00022832"/>
    </source>
</evidence>
<dbReference type="GO" id="GO:0005777">
    <property type="term" value="C:peroxisome"/>
    <property type="evidence" value="ECO:0007669"/>
    <property type="project" value="UniProtKB-SubCell"/>
</dbReference>
<dbReference type="FunFam" id="1.20.140.10:FF:000013">
    <property type="entry name" value="Acyl-coenzyme A oxidase"/>
    <property type="match status" value="1"/>
</dbReference>